<evidence type="ECO:0000313" key="2">
    <source>
        <dbReference type="Proteomes" id="UP001152651"/>
    </source>
</evidence>
<name>A0ABN8T7Z8_9ENTR</name>
<keyword evidence="2" id="KW-1185">Reference proteome</keyword>
<dbReference type="Proteomes" id="UP001152651">
    <property type="component" value="Unassembled WGS sequence"/>
</dbReference>
<proteinExistence type="predicted"/>
<accession>A0ABN8T7Z8</accession>
<organism evidence="1 2">
    <name type="scientific">Pseudocitrobacter vendiensis</name>
    <dbReference type="NCBI Taxonomy" id="2488306"/>
    <lineage>
        <taxon>Bacteria</taxon>
        <taxon>Pseudomonadati</taxon>
        <taxon>Pseudomonadota</taxon>
        <taxon>Gammaproteobacteria</taxon>
        <taxon>Enterobacterales</taxon>
        <taxon>Enterobacteriaceae</taxon>
        <taxon>Pseudocitrobacter</taxon>
    </lineage>
</organism>
<comment type="caution">
    <text evidence="1">The sequence shown here is derived from an EMBL/GenBank/DDBJ whole genome shotgun (WGS) entry which is preliminary data.</text>
</comment>
<protein>
    <submittedName>
        <fullName evidence="1">Uncharacterized protein</fullName>
    </submittedName>
</protein>
<reference evidence="1" key="1">
    <citation type="submission" date="2022-05" db="EMBL/GenBank/DDBJ databases">
        <authorList>
            <person name="Blom J."/>
        </authorList>
    </citation>
    <scope>NUCLEOTIDE SEQUENCE</scope>
    <source>
        <strain evidence="1">Type strain: CPO20170097</strain>
    </source>
</reference>
<evidence type="ECO:0000313" key="1">
    <source>
        <dbReference type="EMBL" id="CAH6635486.1"/>
    </source>
</evidence>
<sequence length="161" mass="18767">MEKAYAFVETFMQQRDIEQIYVEDSPAFWVDWREYDEDIADYCHIDGLTAEVCDADNDLGYDLFFSYKDRKTQVLFEEEEITRDPALQAINRVIMPDYELRFMTDTLGGDGLAFIVLEGQRWQTLAAKYGKDALDSRFLPITDDTTMFGLSFDEVMQSIKV</sequence>
<dbReference type="EMBL" id="CALSBS010000001">
    <property type="protein sequence ID" value="CAH6635486.1"/>
    <property type="molecule type" value="Genomic_DNA"/>
</dbReference>
<dbReference type="RefSeq" id="WP_253896711.1">
    <property type="nucleotide sequence ID" value="NZ_CALSBS010000001.1"/>
</dbReference>
<gene>
    <name evidence="1" type="ORF">FBBNIHIM_01490</name>
</gene>